<dbReference type="EC" id="3.5.3.11" evidence="6"/>
<dbReference type="NCBIfam" id="TIGR01230">
    <property type="entry name" value="agmatinase"/>
    <property type="match status" value="1"/>
</dbReference>
<dbReference type="InterPro" id="IPR020855">
    <property type="entry name" value="Ureohydrolase_Mn_BS"/>
</dbReference>
<dbReference type="CDD" id="cd11592">
    <property type="entry name" value="Agmatinase_PAH"/>
    <property type="match status" value="1"/>
</dbReference>
<dbReference type="InterPro" id="IPR005925">
    <property type="entry name" value="Agmatinase-rel"/>
</dbReference>
<dbReference type="RefSeq" id="WP_319061907.1">
    <property type="nucleotide sequence ID" value="NZ_JARAYT010000002.1"/>
</dbReference>
<dbReference type="Proteomes" id="UP001271274">
    <property type="component" value="Unassembled WGS sequence"/>
</dbReference>
<feature type="region of interest" description="Disordered" evidence="5">
    <location>
        <begin position="1"/>
        <end position="46"/>
    </location>
</feature>
<evidence type="ECO:0000256" key="3">
    <source>
        <dbReference type="ARBA" id="ARBA00022801"/>
    </source>
</evidence>
<gene>
    <name evidence="6" type="primary">speB</name>
    <name evidence="6" type="ORF">PV662_09715</name>
</gene>
<evidence type="ECO:0000256" key="5">
    <source>
        <dbReference type="SAM" id="MobiDB-lite"/>
    </source>
</evidence>
<dbReference type="PROSITE" id="PS01053">
    <property type="entry name" value="ARGINASE_1"/>
    <property type="match status" value="1"/>
</dbReference>
<dbReference type="PROSITE" id="PS51409">
    <property type="entry name" value="ARGINASE_2"/>
    <property type="match status" value="1"/>
</dbReference>
<dbReference type="InterPro" id="IPR023696">
    <property type="entry name" value="Ureohydrolase_dom_sf"/>
</dbReference>
<dbReference type="PANTHER" id="PTHR11358:SF26">
    <property type="entry name" value="GUANIDINO ACID HYDROLASE, MITOCHONDRIAL"/>
    <property type="match status" value="1"/>
</dbReference>
<protein>
    <submittedName>
        <fullName evidence="6">Agmatinase</fullName>
        <ecNumber evidence="6">3.5.3.11</ecNumber>
    </submittedName>
</protein>
<dbReference type="GO" id="GO:0008783">
    <property type="term" value="F:agmatinase activity"/>
    <property type="evidence" value="ECO:0007669"/>
    <property type="project" value="UniProtKB-EC"/>
</dbReference>
<dbReference type="PRINTS" id="PR00116">
    <property type="entry name" value="ARGINASE"/>
</dbReference>
<keyword evidence="7" id="KW-1185">Reference proteome</keyword>
<name>A0ABU4NDY2_9ACTN</name>
<dbReference type="EMBL" id="JARAYU010000002">
    <property type="protein sequence ID" value="MDX3700033.1"/>
    <property type="molecule type" value="Genomic_DNA"/>
</dbReference>
<dbReference type="Pfam" id="PF00491">
    <property type="entry name" value="Arginase"/>
    <property type="match status" value="1"/>
</dbReference>
<feature type="compositionally biased region" description="Low complexity" evidence="5">
    <location>
        <begin position="23"/>
        <end position="38"/>
    </location>
</feature>
<organism evidence="6 7">
    <name type="scientific">Streptomyces europaeiscabiei</name>
    <dbReference type="NCBI Taxonomy" id="146819"/>
    <lineage>
        <taxon>Bacteria</taxon>
        <taxon>Bacillati</taxon>
        <taxon>Actinomycetota</taxon>
        <taxon>Actinomycetes</taxon>
        <taxon>Kitasatosporales</taxon>
        <taxon>Streptomycetaceae</taxon>
        <taxon>Streptomyces</taxon>
    </lineage>
</organism>
<sequence>MSSNETPHSPVDSSRGPADSSRGPADSPRGPASSPRGPVDSSRIPRYAGPATYARLPRLDEVGRADVAVVGVPFDSGVSYRPGARFGGNAIREASRLLRPYNPAQDASPFALAQVADAGDIAANPFDINEAVETVEAAADELLGTGARLMTLGGDHTIALPLLRSVAKKHGPVALLHFDAHLDTWDTYFGAEYTHGTPFRRAVEEGILDTEALSHVGTRGPLYGKQDLTDDEKMGFGIVTSADIYRRGADEVADQLRQRIGGRPLYISIDIDCLDPAHAPGTGTPEAGGMTSRELLEILRGLASCNLVSADVVEVAPAYDHAEITAVAASHTAYELTTIMSRQIARARQEEQEKTAQ</sequence>
<evidence type="ECO:0000256" key="2">
    <source>
        <dbReference type="ARBA" id="ARBA00022723"/>
    </source>
</evidence>
<evidence type="ECO:0000256" key="1">
    <source>
        <dbReference type="ARBA" id="ARBA00009227"/>
    </source>
</evidence>
<dbReference type="Gene3D" id="3.40.800.10">
    <property type="entry name" value="Ureohydrolase domain"/>
    <property type="match status" value="1"/>
</dbReference>
<proteinExistence type="inferred from homology"/>
<comment type="similarity">
    <text evidence="1">Belongs to the arginase family. Agmatinase subfamily.</text>
</comment>
<keyword evidence="3 4" id="KW-0378">Hydrolase</keyword>
<evidence type="ECO:0000256" key="4">
    <source>
        <dbReference type="RuleBase" id="RU003684"/>
    </source>
</evidence>
<dbReference type="NCBIfam" id="NF002564">
    <property type="entry name" value="PRK02190.1"/>
    <property type="match status" value="1"/>
</dbReference>
<dbReference type="PANTHER" id="PTHR11358">
    <property type="entry name" value="ARGINASE/AGMATINASE"/>
    <property type="match status" value="1"/>
</dbReference>
<accession>A0ABU4NDY2</accession>
<keyword evidence="2" id="KW-0479">Metal-binding</keyword>
<evidence type="ECO:0000313" key="6">
    <source>
        <dbReference type="EMBL" id="MDX3700033.1"/>
    </source>
</evidence>
<dbReference type="InterPro" id="IPR006035">
    <property type="entry name" value="Ureohydrolase"/>
</dbReference>
<comment type="caution">
    <text evidence="6">The sequence shown here is derived from an EMBL/GenBank/DDBJ whole genome shotgun (WGS) entry which is preliminary data.</text>
</comment>
<reference evidence="6 7" key="1">
    <citation type="journal article" date="2023" name="Microb. Genom.">
        <title>Mesoterricola silvestris gen. nov., sp. nov., Mesoterricola sediminis sp. nov., Geothrix oryzae sp. nov., Geothrix edaphica sp. nov., Geothrix rubra sp. nov., and Geothrix limicola sp. nov., six novel members of Acidobacteriota isolated from soils.</title>
        <authorList>
            <person name="Weisberg A.J."/>
            <person name="Pearce E."/>
            <person name="Kramer C.G."/>
            <person name="Chang J.H."/>
            <person name="Clarke C.R."/>
        </authorList>
    </citation>
    <scope>NUCLEOTIDE SEQUENCE [LARGE SCALE GENOMIC DNA]</scope>
    <source>
        <strain evidence="6 7">ID09-01A</strain>
    </source>
</reference>
<dbReference type="SUPFAM" id="SSF52768">
    <property type="entry name" value="Arginase/deacetylase"/>
    <property type="match status" value="1"/>
</dbReference>
<evidence type="ECO:0000313" key="7">
    <source>
        <dbReference type="Proteomes" id="UP001271274"/>
    </source>
</evidence>